<dbReference type="ExpressionAtlas" id="A0A1D6QLP8">
    <property type="expression patterns" value="baseline and differential"/>
</dbReference>
<reference evidence="2" key="1">
    <citation type="submission" date="2015-12" db="EMBL/GenBank/DDBJ databases">
        <title>Update maize B73 reference genome by single molecule sequencing technologies.</title>
        <authorList>
            <consortium name="Maize Genome Sequencing Project"/>
            <person name="Ware D."/>
        </authorList>
    </citation>
    <scope>NUCLEOTIDE SEQUENCE</scope>
    <source>
        <tissue evidence="2">Seedling</tissue>
    </source>
</reference>
<dbReference type="Gene3D" id="3.40.50.300">
    <property type="entry name" value="P-loop containing nucleotide triphosphate hydrolases"/>
    <property type="match status" value="1"/>
</dbReference>
<protein>
    <submittedName>
        <fullName evidence="2">U11/U12 small nuclear ribonucleoprotein 59 kDa protein</fullName>
    </submittedName>
</protein>
<organism evidence="2">
    <name type="scientific">Zea mays</name>
    <name type="common">Maize</name>
    <dbReference type="NCBI Taxonomy" id="4577"/>
    <lineage>
        <taxon>Eukaryota</taxon>
        <taxon>Viridiplantae</taxon>
        <taxon>Streptophyta</taxon>
        <taxon>Embryophyta</taxon>
        <taxon>Tracheophyta</taxon>
        <taxon>Spermatophyta</taxon>
        <taxon>Magnoliopsida</taxon>
        <taxon>Liliopsida</taxon>
        <taxon>Poales</taxon>
        <taxon>Poaceae</taxon>
        <taxon>PACMAD clade</taxon>
        <taxon>Panicoideae</taxon>
        <taxon>Andropogonodae</taxon>
        <taxon>Andropogoneae</taxon>
        <taxon>Tripsacinae</taxon>
        <taxon>Zea</taxon>
    </lineage>
</organism>
<evidence type="ECO:0000259" key="1">
    <source>
        <dbReference type="Pfam" id="PF06418"/>
    </source>
</evidence>
<dbReference type="InterPro" id="IPR027417">
    <property type="entry name" value="P-loop_NTPase"/>
</dbReference>
<sequence length="69" mass="7974">MQQIARKKTNVERKRLESELELALMVEKLQELRSIRVQKMKKQDPYLNTDASTMSPFEHGEVSVLDNGG</sequence>
<dbReference type="SUPFAM" id="SSF52540">
    <property type="entry name" value="P-loop containing nucleoside triphosphate hydrolases"/>
    <property type="match status" value="1"/>
</dbReference>
<dbReference type="PANTHER" id="PTHR48190:SF2">
    <property type="entry name" value="PROGRAMMED CELL DEATH PROTEIN 7"/>
    <property type="match status" value="1"/>
</dbReference>
<accession>A0A1D6QLP8</accession>
<name>A0A1D6QLP8_MAIZE</name>
<dbReference type="GO" id="GO:0006221">
    <property type="term" value="P:pyrimidine nucleotide biosynthetic process"/>
    <property type="evidence" value="ECO:0007669"/>
    <property type="project" value="InterPro"/>
</dbReference>
<dbReference type="PANTHER" id="PTHR48190">
    <property type="entry name" value="PROGRAMMED CELL DEATH PROTEIN 7"/>
    <property type="match status" value="1"/>
</dbReference>
<dbReference type="GO" id="GO:1990904">
    <property type="term" value="C:ribonucleoprotein complex"/>
    <property type="evidence" value="ECO:0007669"/>
    <property type="project" value="UniProtKB-KW"/>
</dbReference>
<dbReference type="GO" id="GO:0003883">
    <property type="term" value="F:CTP synthase activity"/>
    <property type="evidence" value="ECO:0007669"/>
    <property type="project" value="InterPro"/>
</dbReference>
<dbReference type="InterPro" id="IPR052831">
    <property type="entry name" value="Apoptosis_promoter"/>
</dbReference>
<dbReference type="InterPro" id="IPR017456">
    <property type="entry name" value="CTP_synthase_N"/>
</dbReference>
<dbReference type="EMBL" id="CM000780">
    <property type="protein sequence ID" value="AQK58614.1"/>
    <property type="molecule type" value="Genomic_DNA"/>
</dbReference>
<gene>
    <name evidence="2" type="ORF">ZEAMMB73_Zm00001d053053</name>
</gene>
<dbReference type="Pfam" id="PF06418">
    <property type="entry name" value="CTP_synth_N"/>
    <property type="match status" value="1"/>
</dbReference>
<proteinExistence type="predicted"/>
<feature type="domain" description="CTP synthase N-terminal" evidence="1">
    <location>
        <begin position="29"/>
        <end position="69"/>
    </location>
</feature>
<dbReference type="AlphaFoldDB" id="A0A1D6QLP8"/>
<evidence type="ECO:0000313" key="2">
    <source>
        <dbReference type="EMBL" id="AQK58614.1"/>
    </source>
</evidence>
<keyword evidence="2" id="KW-0687">Ribonucleoprotein</keyword>